<dbReference type="AlphaFoldDB" id="A0A810MVB6"/>
<keyword evidence="3" id="KW-1185">Reference proteome</keyword>
<feature type="region of interest" description="Disordered" evidence="1">
    <location>
        <begin position="82"/>
        <end position="105"/>
    </location>
</feature>
<reference evidence="2" key="1">
    <citation type="submission" date="2020-08" db="EMBL/GenBank/DDBJ databases">
        <title>Whole genome shotgun sequence of Polymorphospora rubra NBRC 101157.</title>
        <authorList>
            <person name="Komaki H."/>
            <person name="Tamura T."/>
        </authorList>
    </citation>
    <scope>NUCLEOTIDE SEQUENCE</scope>
    <source>
        <strain evidence="2">NBRC 101157</strain>
    </source>
</reference>
<feature type="compositionally biased region" description="Basic and acidic residues" evidence="1">
    <location>
        <begin position="83"/>
        <end position="105"/>
    </location>
</feature>
<dbReference type="KEGG" id="pry:Prubr_02790"/>
<name>A0A810MVB6_9ACTN</name>
<dbReference type="EMBL" id="AP023359">
    <property type="protein sequence ID" value="BCJ63258.1"/>
    <property type="molecule type" value="Genomic_DNA"/>
</dbReference>
<organism evidence="2 3">
    <name type="scientific">Polymorphospora rubra</name>
    <dbReference type="NCBI Taxonomy" id="338584"/>
    <lineage>
        <taxon>Bacteria</taxon>
        <taxon>Bacillati</taxon>
        <taxon>Actinomycetota</taxon>
        <taxon>Actinomycetes</taxon>
        <taxon>Micromonosporales</taxon>
        <taxon>Micromonosporaceae</taxon>
        <taxon>Polymorphospora</taxon>
    </lineage>
</organism>
<evidence type="ECO:0000256" key="1">
    <source>
        <dbReference type="SAM" id="MobiDB-lite"/>
    </source>
</evidence>
<proteinExistence type="predicted"/>
<protein>
    <submittedName>
        <fullName evidence="2">Uncharacterized protein</fullName>
    </submittedName>
</protein>
<accession>A0A810MVB6</accession>
<evidence type="ECO:0000313" key="2">
    <source>
        <dbReference type="EMBL" id="BCJ63258.1"/>
    </source>
</evidence>
<sequence>MRHSLITVIREYFGRVVGGAGAAAPDHADLVRATWRQRRPRRSPEARRHDRPYRRCRRLATGVVDSAPAKGLRVPYTRRKIRVTRESGSRPADDTLDLLPDHADR</sequence>
<evidence type="ECO:0000313" key="3">
    <source>
        <dbReference type="Proteomes" id="UP000680866"/>
    </source>
</evidence>
<gene>
    <name evidence="2" type="ORF">Prubr_02790</name>
</gene>
<dbReference type="Proteomes" id="UP000680866">
    <property type="component" value="Chromosome"/>
</dbReference>
<feature type="region of interest" description="Disordered" evidence="1">
    <location>
        <begin position="35"/>
        <end position="54"/>
    </location>
</feature>